<evidence type="ECO:0000313" key="2">
    <source>
        <dbReference type="EMBL" id="PKZ14798.1"/>
    </source>
</evidence>
<dbReference type="RefSeq" id="WP_021617249.1">
    <property type="nucleotide sequence ID" value="NZ_PKGU01000003.1"/>
</dbReference>
<keyword evidence="2" id="KW-0808">Transferase</keyword>
<dbReference type="Gene3D" id="1.10.287.860">
    <property type="entry name" value="Nucleotidyltransferase"/>
    <property type="match status" value="1"/>
</dbReference>
<reference evidence="2 3" key="1">
    <citation type="submission" date="2017-12" db="EMBL/GenBank/DDBJ databases">
        <title>Phylogenetic diversity of female urinary microbiome.</title>
        <authorList>
            <person name="Thomas-White K."/>
            <person name="Wolfe A.J."/>
        </authorList>
    </citation>
    <scope>NUCLEOTIDE SEQUENCE [LARGE SCALE GENOMIC DNA]</scope>
    <source>
        <strain evidence="2 3">UMB0064</strain>
    </source>
</reference>
<dbReference type="PANTHER" id="PTHR47837">
    <property type="entry name" value="GTP PYROPHOSPHOKINASE YJBM"/>
    <property type="match status" value="1"/>
</dbReference>
<keyword evidence="2" id="KW-0418">Kinase</keyword>
<name>A0A2I1M3W2_9BIFI</name>
<dbReference type="SUPFAM" id="SSF81301">
    <property type="entry name" value="Nucleotidyltransferase"/>
    <property type="match status" value="1"/>
</dbReference>
<sequence>MTETASAAPSAAPESIYGPYRRAMERVRDSVIEALEQANARTKESTGYSLYEHVNTRIKSDESMREKCERKGLEANAYNALTRVRDAIGVRVVTRFIDDIELVVRELEQIEGVEVIEKKDYVFNAKLNGYRSYHVIASVRDPLNPASAYFVEVQIRTIAMDSWAALEHELKYKKGIKNQERIVAELKRCADELASCDMSMQTIRHLMDEAESE</sequence>
<dbReference type="InterPro" id="IPR007685">
    <property type="entry name" value="RelA_SpoT"/>
</dbReference>
<dbReference type="CDD" id="cd05399">
    <property type="entry name" value="NT_Rel-Spo_like"/>
    <property type="match status" value="1"/>
</dbReference>
<evidence type="ECO:0000313" key="3">
    <source>
        <dbReference type="Proteomes" id="UP000242263"/>
    </source>
</evidence>
<dbReference type="Proteomes" id="UP000242263">
    <property type="component" value="Unassembled WGS sequence"/>
</dbReference>
<dbReference type="SMART" id="SM00954">
    <property type="entry name" value="RelA_SpoT"/>
    <property type="match status" value="1"/>
</dbReference>
<proteinExistence type="predicted"/>
<dbReference type="Gene3D" id="3.30.460.10">
    <property type="entry name" value="Beta Polymerase, domain 2"/>
    <property type="match status" value="1"/>
</dbReference>
<comment type="caution">
    <text evidence="2">The sequence shown here is derived from an EMBL/GenBank/DDBJ whole genome shotgun (WGS) entry which is preliminary data.</text>
</comment>
<dbReference type="PANTHER" id="PTHR47837:SF1">
    <property type="entry name" value="GTP PYROPHOSPHOKINASE YJBM"/>
    <property type="match status" value="1"/>
</dbReference>
<feature type="domain" description="RelA/SpoT" evidence="1">
    <location>
        <begin position="56"/>
        <end position="178"/>
    </location>
</feature>
<evidence type="ECO:0000259" key="1">
    <source>
        <dbReference type="SMART" id="SM00954"/>
    </source>
</evidence>
<gene>
    <name evidence="2" type="ORF">CYJ32_04545</name>
</gene>
<dbReference type="AlphaFoldDB" id="A0A2I1M3W2"/>
<dbReference type="InterPro" id="IPR052366">
    <property type="entry name" value="GTP_Pyrophosphokinase"/>
</dbReference>
<dbReference type="GO" id="GO:0016301">
    <property type="term" value="F:kinase activity"/>
    <property type="evidence" value="ECO:0007669"/>
    <property type="project" value="UniProtKB-KW"/>
</dbReference>
<dbReference type="EMBL" id="PKGU01000003">
    <property type="protein sequence ID" value="PKZ14798.1"/>
    <property type="molecule type" value="Genomic_DNA"/>
</dbReference>
<dbReference type="Pfam" id="PF04607">
    <property type="entry name" value="RelA_SpoT"/>
    <property type="match status" value="1"/>
</dbReference>
<dbReference type="InterPro" id="IPR043519">
    <property type="entry name" value="NT_sf"/>
</dbReference>
<accession>A0A2I1M3W2</accession>
<protein>
    <submittedName>
        <fullName evidence="2">GTP pyrophosphokinase</fullName>
    </submittedName>
</protein>
<dbReference type="GO" id="GO:0015969">
    <property type="term" value="P:guanosine tetraphosphate metabolic process"/>
    <property type="evidence" value="ECO:0007669"/>
    <property type="project" value="InterPro"/>
</dbReference>
<organism evidence="2 3">
    <name type="scientific">Alloscardovia omnicolens</name>
    <dbReference type="NCBI Taxonomy" id="419015"/>
    <lineage>
        <taxon>Bacteria</taxon>
        <taxon>Bacillati</taxon>
        <taxon>Actinomycetota</taxon>
        <taxon>Actinomycetes</taxon>
        <taxon>Bifidobacteriales</taxon>
        <taxon>Bifidobacteriaceae</taxon>
        <taxon>Alloscardovia</taxon>
    </lineage>
</organism>